<feature type="domain" description="Zinc finger CGNR" evidence="1">
    <location>
        <begin position="159"/>
        <end position="204"/>
    </location>
</feature>
<dbReference type="Pfam" id="PF07336">
    <property type="entry name" value="ABATE"/>
    <property type="match status" value="1"/>
</dbReference>
<dbReference type="Pfam" id="PF11706">
    <property type="entry name" value="zf-CGNR"/>
    <property type="match status" value="1"/>
</dbReference>
<reference evidence="2" key="1">
    <citation type="submission" date="2009-01" db="EMBL/GenBank/DDBJ databases">
        <title>Complete sequence of Anaeromyxobacter dehalogenans 2CP-1.</title>
        <authorList>
            <consortium name="US DOE Joint Genome Institute"/>
            <person name="Lucas S."/>
            <person name="Copeland A."/>
            <person name="Lapidus A."/>
            <person name="Glavina del Rio T."/>
            <person name="Dalin E."/>
            <person name="Tice H."/>
            <person name="Bruce D."/>
            <person name="Goodwin L."/>
            <person name="Pitluck S."/>
            <person name="Saunders E."/>
            <person name="Brettin T."/>
            <person name="Detter J.C."/>
            <person name="Han C."/>
            <person name="Larimer F."/>
            <person name="Land M."/>
            <person name="Hauser L."/>
            <person name="Kyrpides N."/>
            <person name="Ovchinnikova G."/>
            <person name="Beliaev A.S."/>
            <person name="Richardson P."/>
        </authorList>
    </citation>
    <scope>NUCLEOTIDE SEQUENCE</scope>
    <source>
        <strain evidence="2">2CP-1</strain>
    </source>
</reference>
<dbReference type="InterPro" id="IPR010852">
    <property type="entry name" value="ABATE"/>
</dbReference>
<sequence>MTQPPFRFDLSGGRLCLDFANTVGGMRGVTPKERLAAYPDLVEFARQTGAVNEAQARHLLAEARRRPAEAERAFSDALTLRETLYRTFLARAERRAPAAEDVERLSTALGAALAHRRLERRGDAFALGWDADAGALDAPLWPVVLSAAELLTSDADADRVRVCGLYETHECSWLFVDETRAGTRRWCSMQDCGNKAKARRHHRRTREQRQA</sequence>
<evidence type="ECO:0000259" key="1">
    <source>
        <dbReference type="Pfam" id="PF11706"/>
    </source>
</evidence>
<protein>
    <recommendedName>
        <fullName evidence="1">Zinc finger CGNR domain-containing protein</fullName>
    </recommendedName>
</protein>
<name>B8J5J1_ANAD2</name>
<dbReference type="InterPro" id="IPR023286">
    <property type="entry name" value="ABATE_dom_sf"/>
</dbReference>
<evidence type="ECO:0000313" key="3">
    <source>
        <dbReference type="Proteomes" id="UP000007089"/>
    </source>
</evidence>
<dbReference type="Gene3D" id="1.10.3300.10">
    <property type="entry name" value="Jann2411-like domain"/>
    <property type="match status" value="1"/>
</dbReference>
<dbReference type="PANTHER" id="PTHR35525:SF3">
    <property type="entry name" value="BLL6575 PROTEIN"/>
    <property type="match status" value="1"/>
</dbReference>
<dbReference type="RefSeq" id="WP_015934643.1">
    <property type="nucleotide sequence ID" value="NC_011891.1"/>
</dbReference>
<proteinExistence type="predicted"/>
<dbReference type="SUPFAM" id="SSF160904">
    <property type="entry name" value="Jann2411-like"/>
    <property type="match status" value="1"/>
</dbReference>
<dbReference type="InterPro" id="IPR021005">
    <property type="entry name" value="Znf_CGNR"/>
</dbReference>
<dbReference type="KEGG" id="acp:A2cp1_3523"/>
<gene>
    <name evidence="2" type="ordered locus">A2cp1_3523</name>
</gene>
<dbReference type="PANTHER" id="PTHR35525">
    <property type="entry name" value="BLL6575 PROTEIN"/>
    <property type="match status" value="1"/>
</dbReference>
<dbReference type="Proteomes" id="UP000007089">
    <property type="component" value="Chromosome"/>
</dbReference>
<accession>B8J5J1</accession>
<keyword evidence="3" id="KW-1185">Reference proteome</keyword>
<dbReference type="HOGENOM" id="CLU_087298_3_0_7"/>
<dbReference type="EMBL" id="CP001359">
    <property type="protein sequence ID" value="ACL66853.1"/>
    <property type="molecule type" value="Genomic_DNA"/>
</dbReference>
<dbReference type="AlphaFoldDB" id="B8J5J1"/>
<organism evidence="2 3">
    <name type="scientific">Anaeromyxobacter dehalogenans (strain ATCC BAA-258 / DSM 21875 / 2CP-1)</name>
    <dbReference type="NCBI Taxonomy" id="455488"/>
    <lineage>
        <taxon>Bacteria</taxon>
        <taxon>Pseudomonadati</taxon>
        <taxon>Myxococcota</taxon>
        <taxon>Myxococcia</taxon>
        <taxon>Myxococcales</taxon>
        <taxon>Cystobacterineae</taxon>
        <taxon>Anaeromyxobacteraceae</taxon>
        <taxon>Anaeromyxobacter</taxon>
    </lineage>
</organism>
<evidence type="ECO:0000313" key="2">
    <source>
        <dbReference type="EMBL" id="ACL66853.1"/>
    </source>
</evidence>